<name>A0A845EXF7_9BACL</name>
<protein>
    <submittedName>
        <fullName evidence="2">NUDIX domain-containing protein</fullName>
    </submittedName>
</protein>
<organism evidence="2 3">
    <name type="scientific">Guptibacillus hwajinpoensis</name>
    <dbReference type="NCBI Taxonomy" id="208199"/>
    <lineage>
        <taxon>Bacteria</taxon>
        <taxon>Bacillati</taxon>
        <taxon>Bacillota</taxon>
        <taxon>Bacilli</taxon>
        <taxon>Bacillales</taxon>
        <taxon>Guptibacillaceae</taxon>
        <taxon>Guptibacillus</taxon>
    </lineage>
</organism>
<reference evidence="2 3" key="1">
    <citation type="submission" date="2019-11" db="EMBL/GenBank/DDBJ databases">
        <title>Genome sequences of 17 halophilic strains isolated from different environments.</title>
        <authorList>
            <person name="Furrow R.E."/>
        </authorList>
    </citation>
    <scope>NUCLEOTIDE SEQUENCE [LARGE SCALE GENOMIC DNA]</scope>
    <source>
        <strain evidence="2 3">22506_14_FS</strain>
    </source>
</reference>
<dbReference type="InterPro" id="IPR000086">
    <property type="entry name" value="NUDIX_hydrolase_dom"/>
</dbReference>
<dbReference type="Gene3D" id="3.90.79.10">
    <property type="entry name" value="Nucleoside Triphosphate Pyrophosphohydrolase"/>
    <property type="match status" value="1"/>
</dbReference>
<dbReference type="RefSeq" id="WP_160918891.1">
    <property type="nucleotide sequence ID" value="NZ_WMEY01000002.1"/>
</dbReference>
<dbReference type="AlphaFoldDB" id="A0A845EXF7"/>
<sequence>MKTRKAVGAIVTHKNRFLIVRKVTINTRMGKELQNGIWDFVKGRVEDEDETVEASMRRELLEETGSVAYTLKKRFNETISFAFPEKIQTKIGYHNQITTMFHFEYVGDGKDLEANDKEINQICFVHEQALLSLLEHEESKEFFTRNRSQIISKK</sequence>
<proteinExistence type="predicted"/>
<dbReference type="Pfam" id="PF00293">
    <property type="entry name" value="NUDIX"/>
    <property type="match status" value="1"/>
</dbReference>
<evidence type="ECO:0000313" key="2">
    <source>
        <dbReference type="EMBL" id="MYL63241.1"/>
    </source>
</evidence>
<dbReference type="CDD" id="cd02883">
    <property type="entry name" value="NUDIX_Hydrolase"/>
    <property type="match status" value="1"/>
</dbReference>
<gene>
    <name evidence="2" type="ORF">GLW07_07715</name>
</gene>
<dbReference type="EMBL" id="WMEY01000002">
    <property type="protein sequence ID" value="MYL63241.1"/>
    <property type="molecule type" value="Genomic_DNA"/>
</dbReference>
<dbReference type="SUPFAM" id="SSF55811">
    <property type="entry name" value="Nudix"/>
    <property type="match status" value="1"/>
</dbReference>
<accession>A0A845EXF7</accession>
<evidence type="ECO:0000259" key="1">
    <source>
        <dbReference type="PROSITE" id="PS51462"/>
    </source>
</evidence>
<comment type="caution">
    <text evidence="2">The sequence shown here is derived from an EMBL/GenBank/DDBJ whole genome shotgun (WGS) entry which is preliminary data.</text>
</comment>
<evidence type="ECO:0000313" key="3">
    <source>
        <dbReference type="Proteomes" id="UP000447833"/>
    </source>
</evidence>
<dbReference type="PROSITE" id="PS51462">
    <property type="entry name" value="NUDIX"/>
    <property type="match status" value="1"/>
</dbReference>
<feature type="domain" description="Nudix hydrolase" evidence="1">
    <location>
        <begin position="2"/>
        <end position="148"/>
    </location>
</feature>
<dbReference type="Proteomes" id="UP000447833">
    <property type="component" value="Unassembled WGS sequence"/>
</dbReference>
<dbReference type="InterPro" id="IPR015797">
    <property type="entry name" value="NUDIX_hydrolase-like_dom_sf"/>
</dbReference>